<keyword evidence="3" id="KW-0238">DNA-binding</keyword>
<gene>
    <name evidence="6" type="ORF">D9V34_14690</name>
</gene>
<keyword evidence="4" id="KW-0804">Transcription</keyword>
<sequence>MPVCPRVRRGNRVRWNPPARKRIHFGRPRIVKPPTVYDVAERAGVSIATVSRVLRSPDRVRPDTAARVEAAVRELGYVPSGAARGLAERRTGVLGLYLPGFDAIEDLTEIELPETGGTDIVTDLGKTADDHIADLYFDEVVRGAELEAWRRGFALMVAVGRGSKSLQTFTDMAGRVDGLIVLARAVPDAVLKPLAARIPVVVLSSRGDYEEFDRVSVSNREGMAALTDHVLTRTDGALVYLGGPEESPDARDRRRGVRDALEKHGRAEDMRWISDTFTRETGRRVGRELAELADAGGELPGAVLCGNDQMALGVLDEFAAAGIEVPGRVLVSGFDGIPAAALSSPRLSTVRQPIEDLGRAAIALLDERFQEPAGEPRGVRLPVSVLLRESTEPAR</sequence>
<evidence type="ECO:0000256" key="2">
    <source>
        <dbReference type="ARBA" id="ARBA00023015"/>
    </source>
</evidence>
<evidence type="ECO:0000256" key="3">
    <source>
        <dbReference type="ARBA" id="ARBA00023125"/>
    </source>
</evidence>
<dbReference type="Pfam" id="PF00356">
    <property type="entry name" value="LacI"/>
    <property type="match status" value="1"/>
</dbReference>
<dbReference type="CDD" id="cd01392">
    <property type="entry name" value="HTH_LacI"/>
    <property type="match status" value="1"/>
</dbReference>
<dbReference type="AlphaFoldDB" id="A0A3L7AIB2"/>
<keyword evidence="7" id="KW-1185">Reference proteome</keyword>
<evidence type="ECO:0000313" key="6">
    <source>
        <dbReference type="EMBL" id="RLP79794.1"/>
    </source>
</evidence>
<dbReference type="InterPro" id="IPR000843">
    <property type="entry name" value="HTH_LacI"/>
</dbReference>
<keyword evidence="1" id="KW-0678">Repressor</keyword>
<dbReference type="PROSITE" id="PS00356">
    <property type="entry name" value="HTH_LACI_1"/>
    <property type="match status" value="1"/>
</dbReference>
<evidence type="ECO:0000259" key="5">
    <source>
        <dbReference type="PROSITE" id="PS50932"/>
    </source>
</evidence>
<evidence type="ECO:0000256" key="4">
    <source>
        <dbReference type="ARBA" id="ARBA00023163"/>
    </source>
</evidence>
<dbReference type="SUPFAM" id="SSF53822">
    <property type="entry name" value="Periplasmic binding protein-like I"/>
    <property type="match status" value="1"/>
</dbReference>
<dbReference type="SMART" id="SM00354">
    <property type="entry name" value="HTH_LACI"/>
    <property type="match status" value="1"/>
</dbReference>
<dbReference type="Gene3D" id="3.40.50.2300">
    <property type="match status" value="2"/>
</dbReference>
<accession>A0A3L7AIB2</accession>
<feature type="domain" description="HTH lacI-type" evidence="5">
    <location>
        <begin position="34"/>
        <end position="88"/>
    </location>
</feature>
<evidence type="ECO:0000256" key="1">
    <source>
        <dbReference type="ARBA" id="ARBA00022491"/>
    </source>
</evidence>
<dbReference type="GO" id="GO:0000976">
    <property type="term" value="F:transcription cis-regulatory region binding"/>
    <property type="evidence" value="ECO:0007669"/>
    <property type="project" value="TreeGrafter"/>
</dbReference>
<evidence type="ECO:0000313" key="7">
    <source>
        <dbReference type="Proteomes" id="UP000269438"/>
    </source>
</evidence>
<dbReference type="Proteomes" id="UP000269438">
    <property type="component" value="Unassembled WGS sequence"/>
</dbReference>
<dbReference type="Pfam" id="PF13377">
    <property type="entry name" value="Peripla_BP_3"/>
    <property type="match status" value="1"/>
</dbReference>
<dbReference type="PANTHER" id="PTHR30146:SF148">
    <property type="entry name" value="HTH-TYPE TRANSCRIPTIONAL REPRESSOR PURR-RELATED"/>
    <property type="match status" value="1"/>
</dbReference>
<dbReference type="InterPro" id="IPR010982">
    <property type="entry name" value="Lambda_DNA-bd_dom_sf"/>
</dbReference>
<dbReference type="InterPro" id="IPR046335">
    <property type="entry name" value="LacI/GalR-like_sensor"/>
</dbReference>
<dbReference type="PRINTS" id="PR00036">
    <property type="entry name" value="HTHLACI"/>
</dbReference>
<dbReference type="PROSITE" id="PS50932">
    <property type="entry name" value="HTH_LACI_2"/>
    <property type="match status" value="1"/>
</dbReference>
<comment type="caution">
    <text evidence="6">The sequence shown here is derived from an EMBL/GenBank/DDBJ whole genome shotgun (WGS) entry which is preliminary data.</text>
</comment>
<dbReference type="SUPFAM" id="SSF47413">
    <property type="entry name" value="lambda repressor-like DNA-binding domains"/>
    <property type="match status" value="1"/>
</dbReference>
<protein>
    <submittedName>
        <fullName evidence="6">LacI family transcriptional regulator</fullName>
    </submittedName>
</protein>
<organism evidence="6 7">
    <name type="scientific">Mycetocola lacteus</name>
    <dbReference type="NCBI Taxonomy" id="76637"/>
    <lineage>
        <taxon>Bacteria</taxon>
        <taxon>Bacillati</taxon>
        <taxon>Actinomycetota</taxon>
        <taxon>Actinomycetes</taxon>
        <taxon>Micrococcales</taxon>
        <taxon>Microbacteriaceae</taxon>
        <taxon>Mycetocola</taxon>
    </lineage>
</organism>
<proteinExistence type="predicted"/>
<name>A0A3L7AIB2_9MICO</name>
<dbReference type="EMBL" id="RCUY01000014">
    <property type="protein sequence ID" value="RLP79794.1"/>
    <property type="molecule type" value="Genomic_DNA"/>
</dbReference>
<dbReference type="OrthoDB" id="4268837at2"/>
<keyword evidence="2" id="KW-0805">Transcription regulation</keyword>
<reference evidence="6 7" key="1">
    <citation type="submission" date="2018-10" db="EMBL/GenBank/DDBJ databases">
        <authorList>
            <person name="Li J."/>
        </authorList>
    </citation>
    <scope>NUCLEOTIDE SEQUENCE [LARGE SCALE GENOMIC DNA]</scope>
    <source>
        <strain evidence="6 7">JCM 11654</strain>
    </source>
</reference>
<dbReference type="GO" id="GO:0003700">
    <property type="term" value="F:DNA-binding transcription factor activity"/>
    <property type="evidence" value="ECO:0007669"/>
    <property type="project" value="TreeGrafter"/>
</dbReference>
<dbReference type="PANTHER" id="PTHR30146">
    <property type="entry name" value="LACI-RELATED TRANSCRIPTIONAL REPRESSOR"/>
    <property type="match status" value="1"/>
</dbReference>
<dbReference type="InterPro" id="IPR028082">
    <property type="entry name" value="Peripla_BP_I"/>
</dbReference>
<dbReference type="CDD" id="cd06267">
    <property type="entry name" value="PBP1_LacI_sugar_binding-like"/>
    <property type="match status" value="1"/>
</dbReference>
<dbReference type="Gene3D" id="1.10.260.40">
    <property type="entry name" value="lambda repressor-like DNA-binding domains"/>
    <property type="match status" value="1"/>
</dbReference>